<organism evidence="1 2">
    <name type="scientific">Phytophthora sojae (strain P6497)</name>
    <name type="common">Soybean stem and root rot agent</name>
    <name type="synonym">Phytophthora megasperma f. sp. glycines</name>
    <dbReference type="NCBI Taxonomy" id="1094619"/>
    <lineage>
        <taxon>Eukaryota</taxon>
        <taxon>Sar</taxon>
        <taxon>Stramenopiles</taxon>
        <taxon>Oomycota</taxon>
        <taxon>Peronosporomycetes</taxon>
        <taxon>Peronosporales</taxon>
        <taxon>Peronosporaceae</taxon>
        <taxon>Phytophthora</taxon>
    </lineage>
</organism>
<dbReference type="EMBL" id="JH159161">
    <property type="protein sequence ID" value="EGZ08236.1"/>
    <property type="molecule type" value="Genomic_DNA"/>
</dbReference>
<dbReference type="InParanoid" id="G5A8L0"/>
<evidence type="ECO:0000313" key="2">
    <source>
        <dbReference type="Proteomes" id="UP000002640"/>
    </source>
</evidence>
<dbReference type="GeneID" id="20652544"/>
<proteinExistence type="predicted"/>
<dbReference type="AlphaFoldDB" id="G5A8L0"/>
<feature type="non-terminal residue" evidence="1">
    <location>
        <position position="719"/>
    </location>
</feature>
<sequence>IEQRWGFLATWCDALKSRVTYTGPERGRSLGTSSVTLPMREEGQDADDEVRFLHEFQKTREAKALLAAAAHMDYDAWRYLLEKNCGVHLGVEGEPLYEEKIPVRYTVMLDHDAQTSILRDFHDLGAHEYDLLFFFGPHQRLHPSAKYRETLQQIAALEQNLHRREAGFDFEVPVRVEFAPPEPSDGVNELVDAGIAEQTLKEQWERFLRSGEDEAAVLGEWRCTFVLERMIGKLGVIDLCEDMGPTIKVLLQQNAWLSLLSVSLNVGVMPSVGSYGRLLSSVFSSTRRPPEIANTSYHPAFSDRPPLQLGEIDFLCASTLRVHDIGAMCSAVAQTQMTRKLTLRLCMDIREQERNRKCWKWLAYALFSKRAQAFSSVESLAFAGIRSMSRSDMQAFTSMLTFDNPEEDLFGSPPGPVQARDATLSGDSRIRCVLDDLNGSTNTKAITFDVPVPFIRTFSDDGKSTWVDAIVPGYGRCRVQRRDLVFGDVISSNGDVVGRGITSLNLRFYKDAPSVTDGLVLFFGAVGSSLKRLALDAPRDELSSILQCCPSLEELVLTGGVVDAQLPFLRCLPFLAQPFHGLNFDWDEITTLSEQLSDVHNPLTTCFDHANLIERRLSALLRMLSVNKSLEYLEVVVPPGYERYGDEFYEHHQGPICRPLNPLSAAAKLAFLSVLQSLSPAKKRPAAAERPQSLRWRMDRHVISEIFTFAADPVLRQVC</sequence>
<name>G5A8L0_PHYSP</name>
<dbReference type="Proteomes" id="UP000002640">
    <property type="component" value="Unassembled WGS sequence"/>
</dbReference>
<evidence type="ECO:0000313" key="1">
    <source>
        <dbReference type="EMBL" id="EGZ08236.1"/>
    </source>
</evidence>
<keyword evidence="2" id="KW-1185">Reference proteome</keyword>
<dbReference type="RefSeq" id="XP_009536408.1">
    <property type="nucleotide sequence ID" value="XM_009538113.1"/>
</dbReference>
<dbReference type="KEGG" id="psoj:PHYSODRAFT_436981"/>
<feature type="non-terminal residue" evidence="1">
    <location>
        <position position="1"/>
    </location>
</feature>
<gene>
    <name evidence="1" type="ORF">PHYSODRAFT_436981</name>
</gene>
<accession>G5A8L0</accession>
<protein>
    <submittedName>
        <fullName evidence="1">Uncharacterized protein</fullName>
    </submittedName>
</protein>
<reference evidence="1 2" key="1">
    <citation type="journal article" date="2006" name="Science">
        <title>Phytophthora genome sequences uncover evolutionary origins and mechanisms of pathogenesis.</title>
        <authorList>
            <person name="Tyler B.M."/>
            <person name="Tripathy S."/>
            <person name="Zhang X."/>
            <person name="Dehal P."/>
            <person name="Jiang R.H."/>
            <person name="Aerts A."/>
            <person name="Arredondo F.D."/>
            <person name="Baxter L."/>
            <person name="Bensasson D."/>
            <person name="Beynon J.L."/>
            <person name="Chapman J."/>
            <person name="Damasceno C.M."/>
            <person name="Dorrance A.E."/>
            <person name="Dou D."/>
            <person name="Dickerman A.W."/>
            <person name="Dubchak I.L."/>
            <person name="Garbelotto M."/>
            <person name="Gijzen M."/>
            <person name="Gordon S.G."/>
            <person name="Govers F."/>
            <person name="Grunwald N.J."/>
            <person name="Huang W."/>
            <person name="Ivors K.L."/>
            <person name="Jones R.W."/>
            <person name="Kamoun S."/>
            <person name="Krampis K."/>
            <person name="Lamour K.H."/>
            <person name="Lee M.K."/>
            <person name="McDonald W.H."/>
            <person name="Medina M."/>
            <person name="Meijer H.J."/>
            <person name="Nordberg E.K."/>
            <person name="Maclean D.J."/>
            <person name="Ospina-Giraldo M.D."/>
            <person name="Morris P.F."/>
            <person name="Phuntumart V."/>
            <person name="Putnam N.H."/>
            <person name="Rash S."/>
            <person name="Rose J.K."/>
            <person name="Sakihama Y."/>
            <person name="Salamov A.A."/>
            <person name="Savidor A."/>
            <person name="Scheuring C.F."/>
            <person name="Smith B.M."/>
            <person name="Sobral B.W."/>
            <person name="Terry A."/>
            <person name="Torto-Alalibo T.A."/>
            <person name="Win J."/>
            <person name="Xu Z."/>
            <person name="Zhang H."/>
            <person name="Grigoriev I.V."/>
            <person name="Rokhsar D.S."/>
            <person name="Boore J.L."/>
        </authorList>
    </citation>
    <scope>NUCLEOTIDE SEQUENCE [LARGE SCALE GENOMIC DNA]</scope>
    <source>
        <strain evidence="1 2">P6497</strain>
    </source>
</reference>